<dbReference type="PANTHER" id="PTHR35368:SF1">
    <property type="entry name" value="HYDROPEROXIDE REDUCTASE"/>
    <property type="match status" value="1"/>
</dbReference>
<keyword evidence="2" id="KW-1185">Reference proteome</keyword>
<dbReference type="Gene3D" id="3.30.300.20">
    <property type="match status" value="1"/>
</dbReference>
<dbReference type="AlphaFoldDB" id="A0A9X3ZIP6"/>
<dbReference type="NCBIfam" id="NF041052">
    <property type="entry name" value="OsmC_like_Se"/>
    <property type="match status" value="1"/>
</dbReference>
<organism evidence="1 2">
    <name type="scientific">Hoeflea prorocentri</name>
    <dbReference type="NCBI Taxonomy" id="1922333"/>
    <lineage>
        <taxon>Bacteria</taxon>
        <taxon>Pseudomonadati</taxon>
        <taxon>Pseudomonadota</taxon>
        <taxon>Alphaproteobacteria</taxon>
        <taxon>Hyphomicrobiales</taxon>
        <taxon>Rhizobiaceae</taxon>
        <taxon>Hoeflea</taxon>
    </lineage>
</organism>
<dbReference type="RefSeq" id="WP_267992047.1">
    <property type="nucleotide sequence ID" value="NZ_JAPJZI010000001.1"/>
</dbReference>
<reference evidence="1" key="1">
    <citation type="submission" date="2022-11" db="EMBL/GenBank/DDBJ databases">
        <title>Draft genome sequence of Hoeflea poritis E7-10 and Hoeflea prorocentri PM5-8, separated from scleractinian coral Porites lutea and marine dinoflagellate.</title>
        <authorList>
            <person name="Zhang G."/>
            <person name="Wei Q."/>
            <person name="Cai L."/>
        </authorList>
    </citation>
    <scope>NUCLEOTIDE SEQUENCE</scope>
    <source>
        <strain evidence="1">PM5-8</strain>
    </source>
</reference>
<dbReference type="Proteomes" id="UP001151234">
    <property type="component" value="Unassembled WGS sequence"/>
</dbReference>
<dbReference type="Pfam" id="PF02566">
    <property type="entry name" value="OsmC"/>
    <property type="match status" value="1"/>
</dbReference>
<evidence type="ECO:0000313" key="1">
    <source>
        <dbReference type="EMBL" id="MDA5400464.1"/>
    </source>
</evidence>
<dbReference type="InterPro" id="IPR052924">
    <property type="entry name" value="OsmC/Ohr_hydroprdx_reductase"/>
</dbReference>
<dbReference type="PANTHER" id="PTHR35368">
    <property type="entry name" value="HYDROPEROXIDE REDUCTASE"/>
    <property type="match status" value="1"/>
</dbReference>
<proteinExistence type="predicted"/>
<sequence>MSETGSMPEKAVVQFDCHGQAVGKMRNEMDVRMVKPFEERFELATDEGAFHGGDASAPPPLAMFVGALTGCIMTQIRAFAKRLGVSLSDLKVETRVQWNWQAVGRVYETAPRAFDIDVLIDSPDPEDKVVELIETAKKGCFIEQTLGVSNTINHRMKTADGWRTV</sequence>
<comment type="caution">
    <text evidence="1">The sequence shown here is derived from an EMBL/GenBank/DDBJ whole genome shotgun (WGS) entry which is preliminary data.</text>
</comment>
<name>A0A9X3ZIP6_9HYPH</name>
<dbReference type="EMBL" id="JAPJZI010000001">
    <property type="protein sequence ID" value="MDA5400464.1"/>
    <property type="molecule type" value="Genomic_DNA"/>
</dbReference>
<dbReference type="InterPro" id="IPR003718">
    <property type="entry name" value="OsmC/Ohr_fam"/>
</dbReference>
<gene>
    <name evidence="1" type="ORF">OQ273_17950</name>
</gene>
<dbReference type="InterPro" id="IPR015946">
    <property type="entry name" value="KH_dom-like_a/b"/>
</dbReference>
<dbReference type="InterPro" id="IPR036102">
    <property type="entry name" value="OsmC/Ohrsf"/>
</dbReference>
<accession>A0A9X3ZIP6</accession>
<protein>
    <submittedName>
        <fullName evidence="1">OsmC family protein</fullName>
    </submittedName>
</protein>
<dbReference type="SUPFAM" id="SSF82784">
    <property type="entry name" value="OsmC-like"/>
    <property type="match status" value="1"/>
</dbReference>
<evidence type="ECO:0000313" key="2">
    <source>
        <dbReference type="Proteomes" id="UP001151234"/>
    </source>
</evidence>